<keyword evidence="6 10" id="KW-0812">Transmembrane</keyword>
<evidence type="ECO:0000256" key="5">
    <source>
        <dbReference type="ARBA" id="ARBA00022519"/>
    </source>
</evidence>
<protein>
    <recommendedName>
        <fullName evidence="10">Protein TonB</fullName>
    </recommendedName>
</protein>
<dbReference type="InterPro" id="IPR006260">
    <property type="entry name" value="TonB/TolA_C"/>
</dbReference>
<accession>A0A0A0F2S0</accession>
<dbReference type="PRINTS" id="PR01374">
    <property type="entry name" value="TONBPROTEIN"/>
</dbReference>
<reference evidence="13 14" key="1">
    <citation type="journal article" date="2015" name="Stand. Genomic Sci.">
        <title>Genomic information of the arsenic-resistant bacterium Lysobacter arseniciresistens type strain ZS79(T) and comparison of Lysobacter draft genomes.</title>
        <authorList>
            <person name="Liu L."/>
            <person name="Zhang S."/>
            <person name="Luo M."/>
            <person name="Wang G."/>
        </authorList>
    </citation>
    <scope>NUCLEOTIDE SEQUENCE [LARGE SCALE GENOMIC DNA]</scope>
    <source>
        <strain evidence="13 14">ZS79</strain>
    </source>
</reference>
<keyword evidence="7 10" id="KW-0653">Protein transport</keyword>
<dbReference type="GO" id="GO:0030288">
    <property type="term" value="C:outer membrane-bounded periplasmic space"/>
    <property type="evidence" value="ECO:0007669"/>
    <property type="project" value="InterPro"/>
</dbReference>
<keyword evidence="3 10" id="KW-0813">Transport</keyword>
<comment type="subcellular location">
    <subcellularLocation>
        <location evidence="1 10">Cell inner membrane</location>
        <topology evidence="1 10">Single-pass membrane protein</topology>
        <orientation evidence="1 10">Periplasmic side</orientation>
    </subcellularLocation>
</comment>
<keyword evidence="4 10" id="KW-1003">Cell membrane</keyword>
<dbReference type="GO" id="GO:0055085">
    <property type="term" value="P:transmembrane transport"/>
    <property type="evidence" value="ECO:0007669"/>
    <property type="project" value="InterPro"/>
</dbReference>
<comment type="similarity">
    <text evidence="2 10">Belongs to the TonB family.</text>
</comment>
<evidence type="ECO:0000256" key="8">
    <source>
        <dbReference type="ARBA" id="ARBA00022989"/>
    </source>
</evidence>
<dbReference type="InterPro" id="IPR051045">
    <property type="entry name" value="TonB-dependent_transducer"/>
</dbReference>
<dbReference type="GO" id="GO:0015031">
    <property type="term" value="P:protein transport"/>
    <property type="evidence" value="ECO:0007669"/>
    <property type="project" value="UniProtKB-UniRule"/>
</dbReference>
<evidence type="ECO:0000256" key="4">
    <source>
        <dbReference type="ARBA" id="ARBA00022475"/>
    </source>
</evidence>
<dbReference type="eggNOG" id="COG0810">
    <property type="taxonomic scope" value="Bacteria"/>
</dbReference>
<evidence type="ECO:0000259" key="12">
    <source>
        <dbReference type="PROSITE" id="PS52015"/>
    </source>
</evidence>
<feature type="compositionally biased region" description="Low complexity" evidence="11">
    <location>
        <begin position="71"/>
        <end position="89"/>
    </location>
</feature>
<evidence type="ECO:0000256" key="10">
    <source>
        <dbReference type="RuleBase" id="RU362123"/>
    </source>
</evidence>
<dbReference type="GO" id="GO:0015891">
    <property type="term" value="P:siderophore transport"/>
    <property type="evidence" value="ECO:0007669"/>
    <property type="project" value="InterPro"/>
</dbReference>
<evidence type="ECO:0000256" key="11">
    <source>
        <dbReference type="SAM" id="MobiDB-lite"/>
    </source>
</evidence>
<dbReference type="STRING" id="913325.N799_13965"/>
<dbReference type="Proteomes" id="UP000029989">
    <property type="component" value="Unassembled WGS sequence"/>
</dbReference>
<evidence type="ECO:0000313" key="14">
    <source>
        <dbReference type="Proteomes" id="UP000029989"/>
    </source>
</evidence>
<evidence type="ECO:0000256" key="9">
    <source>
        <dbReference type="ARBA" id="ARBA00023136"/>
    </source>
</evidence>
<evidence type="ECO:0000256" key="7">
    <source>
        <dbReference type="ARBA" id="ARBA00022927"/>
    </source>
</evidence>
<dbReference type="Pfam" id="PF03544">
    <property type="entry name" value="TonB_C"/>
    <property type="match status" value="1"/>
</dbReference>
<comment type="function">
    <text evidence="10">Interacts with outer membrane receptor proteins that carry out high-affinity binding and energy dependent uptake into the periplasmic space of specific substrates. It could act to transduce energy from the cytoplasmic membrane to specific energy-requiring processes in the outer membrane, resulting in the release into the periplasm of ligands bound by these outer membrane proteins.</text>
</comment>
<dbReference type="Gene3D" id="3.30.1150.10">
    <property type="match status" value="1"/>
</dbReference>
<keyword evidence="14" id="KW-1185">Reference proteome</keyword>
<evidence type="ECO:0000313" key="13">
    <source>
        <dbReference type="EMBL" id="KGM57109.1"/>
    </source>
</evidence>
<keyword evidence="10" id="KW-0735">Signal-anchor</keyword>
<dbReference type="PROSITE" id="PS52015">
    <property type="entry name" value="TONB_CTD"/>
    <property type="match status" value="1"/>
</dbReference>
<keyword evidence="5 10" id="KW-0997">Cell inner membrane</keyword>
<dbReference type="EMBL" id="AVPT01000005">
    <property type="protein sequence ID" value="KGM57109.1"/>
    <property type="molecule type" value="Genomic_DNA"/>
</dbReference>
<dbReference type="GO" id="GO:0098797">
    <property type="term" value="C:plasma membrane protein complex"/>
    <property type="evidence" value="ECO:0007669"/>
    <property type="project" value="TreeGrafter"/>
</dbReference>
<name>A0A0A0F2S0_9GAMM</name>
<dbReference type="SUPFAM" id="SSF74653">
    <property type="entry name" value="TolA/TonB C-terminal domain"/>
    <property type="match status" value="1"/>
</dbReference>
<feature type="domain" description="TonB C-terminal" evidence="12">
    <location>
        <begin position="128"/>
        <end position="219"/>
    </location>
</feature>
<organism evidence="13 14">
    <name type="scientific">Lysobacter arseniciresistens ZS79</name>
    <dbReference type="NCBI Taxonomy" id="913325"/>
    <lineage>
        <taxon>Bacteria</taxon>
        <taxon>Pseudomonadati</taxon>
        <taxon>Pseudomonadota</taxon>
        <taxon>Gammaproteobacteria</taxon>
        <taxon>Lysobacterales</taxon>
        <taxon>Lysobacteraceae</taxon>
        <taxon>Novilysobacter</taxon>
    </lineage>
</organism>
<dbReference type="InterPro" id="IPR003538">
    <property type="entry name" value="TonB"/>
</dbReference>
<dbReference type="NCBIfam" id="TIGR01352">
    <property type="entry name" value="tonB_Cterm"/>
    <property type="match status" value="1"/>
</dbReference>
<gene>
    <name evidence="13" type="ORF">N799_13965</name>
</gene>
<evidence type="ECO:0000256" key="1">
    <source>
        <dbReference type="ARBA" id="ARBA00004383"/>
    </source>
</evidence>
<dbReference type="PANTHER" id="PTHR33446">
    <property type="entry name" value="PROTEIN TONB-RELATED"/>
    <property type="match status" value="1"/>
</dbReference>
<keyword evidence="9 10" id="KW-0472">Membrane</keyword>
<feature type="region of interest" description="Disordered" evidence="11">
    <location>
        <begin position="67"/>
        <end position="98"/>
    </location>
</feature>
<dbReference type="GO" id="GO:0031992">
    <property type="term" value="F:energy transducer activity"/>
    <property type="evidence" value="ECO:0007669"/>
    <property type="project" value="InterPro"/>
</dbReference>
<evidence type="ECO:0000256" key="2">
    <source>
        <dbReference type="ARBA" id="ARBA00006555"/>
    </source>
</evidence>
<dbReference type="AlphaFoldDB" id="A0A0A0F2S0"/>
<feature type="transmembrane region" description="Helical" evidence="10">
    <location>
        <begin position="20"/>
        <end position="40"/>
    </location>
</feature>
<keyword evidence="8 10" id="KW-1133">Transmembrane helix</keyword>
<evidence type="ECO:0000256" key="6">
    <source>
        <dbReference type="ARBA" id="ARBA00022692"/>
    </source>
</evidence>
<proteinExistence type="inferred from homology"/>
<comment type="caution">
    <text evidence="13">The sequence shown here is derived from an EMBL/GenBank/DDBJ whole genome shotgun (WGS) entry which is preliminary data.</text>
</comment>
<dbReference type="InterPro" id="IPR037682">
    <property type="entry name" value="TonB_C"/>
</dbReference>
<evidence type="ECO:0000256" key="3">
    <source>
        <dbReference type="ARBA" id="ARBA00022448"/>
    </source>
</evidence>
<dbReference type="PANTHER" id="PTHR33446:SF2">
    <property type="entry name" value="PROTEIN TONB"/>
    <property type="match status" value="1"/>
</dbReference>
<sequence length="219" mass="23301">MASRSRGNGLSGRLDGPRIAAGAGAIALNVVLLMLLMVPLRIVAPTPDTTRTEVDWLPTVPEKRVEPVPVPVEQPRTVPRPTTAPTPRVQQPPSPQPVVEPLAGDLPATPPVAVAPRDAAVAGPVEVMTGAVLRYAAAPPPPYPRRALRAGIEGTVLLEVLVDIDGRPLTVDVIGSSGDRELDRAARRQVLEQWRFQPAVREGRPVQAIGRVPVSFSLE</sequence>